<dbReference type="SMART" id="SM00471">
    <property type="entry name" value="HDc"/>
    <property type="match status" value="1"/>
</dbReference>
<comment type="caution">
    <text evidence="3">The sequence shown here is derived from an EMBL/GenBank/DDBJ whole genome shotgun (WGS) entry which is preliminary data.</text>
</comment>
<sequence>MRLMALDKCQSGSKLGKTIFHEDGRVLLAQGVKLTDTLIHSLKKMSIYTVYIEDEASTGIEIVDSIPEELRAEAVNVINDGLNSIAKLKDDKPNIQNMMRSDRAIRGFKKIFKEIHKCLNDNRAALNLLAATKIHENHVYTHSLNVTIYACQLAIANGLPLKDIEEIGLGAMLHDLGKLYIPSEILNKPGKLTEEEFEMMQSHSELGFDILRKIHEIPLPVSHCALQHHERIDGTGYPRRLKGDEIHKYAKLLSVADVFDAVTSHRVYRPPMLPHEALELLFAGNGTQFEHRQVQLFKESIAVYPPGLTVKLNDGRTGIVSKYNFYAVGRPEIRIIKDEENQEIKPYEIDMAAKENLTVKIVDSDTLL</sequence>
<protein>
    <submittedName>
        <fullName evidence="3">HD-GYP domain-containing protein</fullName>
    </submittedName>
</protein>
<dbReference type="InterPro" id="IPR006674">
    <property type="entry name" value="HD_domain"/>
</dbReference>
<keyword evidence="4" id="KW-1185">Reference proteome</keyword>
<feature type="domain" description="HD-GYP" evidence="2">
    <location>
        <begin position="117"/>
        <end position="313"/>
    </location>
</feature>
<dbReference type="InterPro" id="IPR006675">
    <property type="entry name" value="HDIG_dom"/>
</dbReference>
<dbReference type="InterPro" id="IPR037522">
    <property type="entry name" value="HD_GYP_dom"/>
</dbReference>
<dbReference type="SUPFAM" id="SSF109604">
    <property type="entry name" value="HD-domain/PDEase-like"/>
    <property type="match status" value="1"/>
</dbReference>
<dbReference type="Proteomes" id="UP001431131">
    <property type="component" value="Unassembled WGS sequence"/>
</dbReference>
<evidence type="ECO:0000313" key="4">
    <source>
        <dbReference type="Proteomes" id="UP001431131"/>
    </source>
</evidence>
<evidence type="ECO:0000313" key="3">
    <source>
        <dbReference type="EMBL" id="MCH1626677.1"/>
    </source>
</evidence>
<evidence type="ECO:0000259" key="2">
    <source>
        <dbReference type="PROSITE" id="PS51832"/>
    </source>
</evidence>
<dbReference type="NCBIfam" id="TIGR00277">
    <property type="entry name" value="HDIG"/>
    <property type="match status" value="1"/>
</dbReference>
<dbReference type="Gene3D" id="1.10.3210.10">
    <property type="entry name" value="Hypothetical protein af1432"/>
    <property type="match status" value="1"/>
</dbReference>
<dbReference type="Pfam" id="PF13487">
    <property type="entry name" value="HD_5"/>
    <property type="match status" value="1"/>
</dbReference>
<dbReference type="CDD" id="cd00077">
    <property type="entry name" value="HDc"/>
    <property type="match status" value="1"/>
</dbReference>
<organism evidence="3 4">
    <name type="scientific">Fredinandcohnia quinoae</name>
    <dbReference type="NCBI Taxonomy" id="2918902"/>
    <lineage>
        <taxon>Bacteria</taxon>
        <taxon>Bacillati</taxon>
        <taxon>Bacillota</taxon>
        <taxon>Bacilli</taxon>
        <taxon>Bacillales</taxon>
        <taxon>Bacillaceae</taxon>
        <taxon>Fredinandcohnia</taxon>
    </lineage>
</organism>
<dbReference type="PANTHER" id="PTHR43155">
    <property type="entry name" value="CYCLIC DI-GMP PHOSPHODIESTERASE PA4108-RELATED"/>
    <property type="match status" value="1"/>
</dbReference>
<dbReference type="PROSITE" id="PS51831">
    <property type="entry name" value="HD"/>
    <property type="match status" value="1"/>
</dbReference>
<gene>
    <name evidence="3" type="ORF">MJG50_15165</name>
</gene>
<proteinExistence type="predicted"/>
<accession>A0AAW5E9W3</accession>
<dbReference type="AlphaFoldDB" id="A0AAW5E9W3"/>
<dbReference type="InterPro" id="IPR003607">
    <property type="entry name" value="HD/PDEase_dom"/>
</dbReference>
<dbReference type="PROSITE" id="PS51832">
    <property type="entry name" value="HD_GYP"/>
    <property type="match status" value="1"/>
</dbReference>
<evidence type="ECO:0000259" key="1">
    <source>
        <dbReference type="PROSITE" id="PS51831"/>
    </source>
</evidence>
<reference evidence="3" key="1">
    <citation type="submission" date="2022-02" db="EMBL/GenBank/DDBJ databases">
        <title>Fredinandcohnia quinoae sp. nov. isolated from Chenopodium quinoa seeds.</title>
        <authorList>
            <person name="Saati-Santamaria Z."/>
            <person name="Flores-Felix J.D."/>
            <person name="Igual J.M."/>
            <person name="Velazquez E."/>
            <person name="Garcia-Fraile P."/>
            <person name="Martinez-Molina E."/>
        </authorList>
    </citation>
    <scope>NUCLEOTIDE SEQUENCE</scope>
    <source>
        <strain evidence="3">SECRCQ15</strain>
    </source>
</reference>
<dbReference type="PANTHER" id="PTHR43155:SF2">
    <property type="entry name" value="CYCLIC DI-GMP PHOSPHODIESTERASE PA4108"/>
    <property type="match status" value="1"/>
</dbReference>
<dbReference type="EMBL" id="JAKTTI010000026">
    <property type="protein sequence ID" value="MCH1626677.1"/>
    <property type="molecule type" value="Genomic_DNA"/>
</dbReference>
<feature type="domain" description="HD" evidence="1">
    <location>
        <begin position="139"/>
        <end position="262"/>
    </location>
</feature>
<name>A0AAW5E9W3_9BACI</name>